<sequence>MINININININMKARPTYTDNCEDTDNLNINVKINQQTALNLNCQRVPFRLFWFCAVYRILSNILPIVLVFTVPLPNSGRHATALHPVKEMELKQPDYIPVC</sequence>
<organism evidence="2 3">
    <name type="scientific">Dreissena polymorpha</name>
    <name type="common">Zebra mussel</name>
    <name type="synonym">Mytilus polymorpha</name>
    <dbReference type="NCBI Taxonomy" id="45954"/>
    <lineage>
        <taxon>Eukaryota</taxon>
        <taxon>Metazoa</taxon>
        <taxon>Spiralia</taxon>
        <taxon>Lophotrochozoa</taxon>
        <taxon>Mollusca</taxon>
        <taxon>Bivalvia</taxon>
        <taxon>Autobranchia</taxon>
        <taxon>Heteroconchia</taxon>
        <taxon>Euheterodonta</taxon>
        <taxon>Imparidentia</taxon>
        <taxon>Neoheterodontei</taxon>
        <taxon>Myida</taxon>
        <taxon>Dreissenoidea</taxon>
        <taxon>Dreissenidae</taxon>
        <taxon>Dreissena</taxon>
    </lineage>
</organism>
<name>A0A9D4CG39_DREPO</name>
<comment type="caution">
    <text evidence="2">The sequence shown here is derived from an EMBL/GenBank/DDBJ whole genome shotgun (WGS) entry which is preliminary data.</text>
</comment>
<evidence type="ECO:0000313" key="2">
    <source>
        <dbReference type="EMBL" id="KAH3723636.1"/>
    </source>
</evidence>
<keyword evidence="3" id="KW-1185">Reference proteome</keyword>
<dbReference type="AlphaFoldDB" id="A0A9D4CG39"/>
<evidence type="ECO:0000256" key="1">
    <source>
        <dbReference type="SAM" id="Phobius"/>
    </source>
</evidence>
<accession>A0A9D4CG39</accession>
<reference evidence="2" key="2">
    <citation type="submission" date="2020-11" db="EMBL/GenBank/DDBJ databases">
        <authorList>
            <person name="McCartney M.A."/>
            <person name="Auch B."/>
            <person name="Kono T."/>
            <person name="Mallez S."/>
            <person name="Becker A."/>
            <person name="Gohl D.M."/>
            <person name="Silverstein K.A.T."/>
            <person name="Koren S."/>
            <person name="Bechman K.B."/>
            <person name="Herman A."/>
            <person name="Abrahante J.E."/>
            <person name="Garbe J."/>
        </authorList>
    </citation>
    <scope>NUCLEOTIDE SEQUENCE</scope>
    <source>
        <strain evidence="2">Duluth1</strain>
        <tissue evidence="2">Whole animal</tissue>
    </source>
</reference>
<dbReference type="EMBL" id="JAIWYP010000012">
    <property type="protein sequence ID" value="KAH3723636.1"/>
    <property type="molecule type" value="Genomic_DNA"/>
</dbReference>
<reference evidence="2" key="1">
    <citation type="journal article" date="2019" name="bioRxiv">
        <title>The Genome of the Zebra Mussel, Dreissena polymorpha: A Resource for Invasive Species Research.</title>
        <authorList>
            <person name="McCartney M.A."/>
            <person name="Auch B."/>
            <person name="Kono T."/>
            <person name="Mallez S."/>
            <person name="Zhang Y."/>
            <person name="Obille A."/>
            <person name="Becker A."/>
            <person name="Abrahante J.E."/>
            <person name="Garbe J."/>
            <person name="Badalamenti J.P."/>
            <person name="Herman A."/>
            <person name="Mangelson H."/>
            <person name="Liachko I."/>
            <person name="Sullivan S."/>
            <person name="Sone E.D."/>
            <person name="Koren S."/>
            <person name="Silverstein K.A.T."/>
            <person name="Beckman K.B."/>
            <person name="Gohl D.M."/>
        </authorList>
    </citation>
    <scope>NUCLEOTIDE SEQUENCE</scope>
    <source>
        <strain evidence="2">Duluth1</strain>
        <tissue evidence="2">Whole animal</tissue>
    </source>
</reference>
<keyword evidence="1" id="KW-1133">Transmembrane helix</keyword>
<gene>
    <name evidence="2" type="ORF">DPMN_049430</name>
</gene>
<feature type="transmembrane region" description="Helical" evidence="1">
    <location>
        <begin position="51"/>
        <end position="73"/>
    </location>
</feature>
<dbReference type="Proteomes" id="UP000828390">
    <property type="component" value="Unassembled WGS sequence"/>
</dbReference>
<evidence type="ECO:0000313" key="3">
    <source>
        <dbReference type="Proteomes" id="UP000828390"/>
    </source>
</evidence>
<proteinExistence type="predicted"/>
<keyword evidence="1" id="KW-0812">Transmembrane</keyword>
<keyword evidence="1" id="KW-0472">Membrane</keyword>
<protein>
    <submittedName>
        <fullName evidence="2">Uncharacterized protein</fullName>
    </submittedName>
</protein>